<sequence>MKTYLIKALAIASILTSQFLAAASLDKAEMLLLHGLENDAKLELVNVIVSGKNKSQEAQALYILGSIAFNNSNISVALETWGKLIKNHPNSKEAILVKDRIAVLSEIVGESSKEELNNAIATSYLKHGDFWSKGRKNTVTIDSSWMKGFEAALKWYDKTITEFPNSIASKVAYKSKFKTLLGWTDRGKYGSSFGLELDFGKYMPMLLETFNGLEKEHPKASVLQGFRYQIAQAYWGEKDFPKTREWLNKIIKISDGKDTFYSDAAKRRLEKVEY</sequence>
<feature type="signal peptide" evidence="2">
    <location>
        <begin position="1"/>
        <end position="22"/>
    </location>
</feature>
<keyword evidence="1" id="KW-0802">TPR repeat</keyword>
<comment type="caution">
    <text evidence="3">The sequence shown here is derived from an EMBL/GenBank/DDBJ whole genome shotgun (WGS) entry which is preliminary data.</text>
</comment>
<dbReference type="PROSITE" id="PS50005">
    <property type="entry name" value="TPR"/>
    <property type="match status" value="1"/>
</dbReference>
<dbReference type="SUPFAM" id="SSF48452">
    <property type="entry name" value="TPR-like"/>
    <property type="match status" value="1"/>
</dbReference>
<evidence type="ECO:0000313" key="3">
    <source>
        <dbReference type="EMBL" id="GAC19730.1"/>
    </source>
</evidence>
<keyword evidence="4" id="KW-1185">Reference proteome</keyword>
<name>K6Z8F2_9ALTE</name>
<dbReference type="OrthoDB" id="6382143at2"/>
<evidence type="ECO:0000313" key="4">
    <source>
        <dbReference type="Proteomes" id="UP000006327"/>
    </source>
</evidence>
<keyword evidence="2" id="KW-0732">Signal</keyword>
<protein>
    <recommendedName>
        <fullName evidence="5">Tetratricopeptide repeat protein</fullName>
    </recommendedName>
</protein>
<proteinExistence type="predicted"/>
<dbReference type="InterPro" id="IPR019734">
    <property type="entry name" value="TPR_rpt"/>
</dbReference>
<feature type="chain" id="PRO_5003898168" description="Tetratricopeptide repeat protein" evidence="2">
    <location>
        <begin position="23"/>
        <end position="274"/>
    </location>
</feature>
<evidence type="ECO:0008006" key="5">
    <source>
        <dbReference type="Google" id="ProtNLM"/>
    </source>
</evidence>
<dbReference type="Proteomes" id="UP000006327">
    <property type="component" value="Unassembled WGS sequence"/>
</dbReference>
<accession>K6Z8F2</accession>
<dbReference type="RefSeq" id="WP_007620906.1">
    <property type="nucleotide sequence ID" value="NZ_BAEO01000037.1"/>
</dbReference>
<gene>
    <name evidence="3" type="ORF">GARC_2765</name>
</gene>
<dbReference type="Pfam" id="PF13174">
    <property type="entry name" value="TPR_6"/>
    <property type="match status" value="1"/>
</dbReference>
<dbReference type="EMBL" id="BAEO01000037">
    <property type="protein sequence ID" value="GAC19730.1"/>
    <property type="molecule type" value="Genomic_DNA"/>
</dbReference>
<evidence type="ECO:0000256" key="2">
    <source>
        <dbReference type="SAM" id="SignalP"/>
    </source>
</evidence>
<evidence type="ECO:0000256" key="1">
    <source>
        <dbReference type="PROSITE-ProRule" id="PRU00339"/>
    </source>
</evidence>
<dbReference type="AlphaFoldDB" id="K6Z8F2"/>
<dbReference type="InterPro" id="IPR011990">
    <property type="entry name" value="TPR-like_helical_dom_sf"/>
</dbReference>
<organism evidence="3 4">
    <name type="scientific">Paraglaciecola arctica BSs20135</name>
    <dbReference type="NCBI Taxonomy" id="493475"/>
    <lineage>
        <taxon>Bacteria</taxon>
        <taxon>Pseudomonadati</taxon>
        <taxon>Pseudomonadota</taxon>
        <taxon>Gammaproteobacteria</taxon>
        <taxon>Alteromonadales</taxon>
        <taxon>Alteromonadaceae</taxon>
        <taxon>Paraglaciecola</taxon>
    </lineage>
</organism>
<dbReference type="Gene3D" id="1.25.40.10">
    <property type="entry name" value="Tetratricopeptide repeat domain"/>
    <property type="match status" value="1"/>
</dbReference>
<feature type="repeat" description="TPR" evidence="1">
    <location>
        <begin position="58"/>
        <end position="91"/>
    </location>
</feature>
<reference evidence="3 4" key="1">
    <citation type="journal article" date="2017" name="Antonie Van Leeuwenhoek">
        <title>Rhizobium rhizosphaerae sp. nov., a novel species isolated from rice rhizosphere.</title>
        <authorList>
            <person name="Zhao J.J."/>
            <person name="Zhang J."/>
            <person name="Zhang R.J."/>
            <person name="Zhang C.W."/>
            <person name="Yin H.Q."/>
            <person name="Zhang X.X."/>
        </authorList>
    </citation>
    <scope>NUCLEOTIDE SEQUENCE [LARGE SCALE GENOMIC DNA]</scope>
    <source>
        <strain evidence="3 4">BSs20135</strain>
    </source>
</reference>